<reference evidence="3" key="1">
    <citation type="journal article" date="2021" name="PeerJ">
        <title>Extensive microbial diversity within the chicken gut microbiome revealed by metagenomics and culture.</title>
        <authorList>
            <person name="Gilroy R."/>
            <person name="Ravi A."/>
            <person name="Getino M."/>
            <person name="Pursley I."/>
            <person name="Horton D.L."/>
            <person name="Alikhan N.F."/>
            <person name="Baker D."/>
            <person name="Gharbi K."/>
            <person name="Hall N."/>
            <person name="Watson M."/>
            <person name="Adriaenssens E.M."/>
            <person name="Foster-Nyarko E."/>
            <person name="Jarju S."/>
            <person name="Secka A."/>
            <person name="Antonio M."/>
            <person name="Oren A."/>
            <person name="Chaudhuri R.R."/>
            <person name="La Ragione R."/>
            <person name="Hildebrand F."/>
            <person name="Pallen M.J."/>
        </authorList>
    </citation>
    <scope>NUCLEOTIDE SEQUENCE</scope>
    <source>
        <strain evidence="3">CHK178-16964</strain>
    </source>
</reference>
<feature type="domain" description="Zinc-ribbon 15" evidence="2">
    <location>
        <begin position="21"/>
        <end position="133"/>
    </location>
</feature>
<protein>
    <submittedName>
        <fullName evidence="3">Zinc ribbon domain-containing protein</fullName>
    </submittedName>
</protein>
<keyword evidence="1" id="KW-0472">Membrane</keyword>
<proteinExistence type="predicted"/>
<name>A0A9D2HIL8_9FIRM</name>
<evidence type="ECO:0000259" key="2">
    <source>
        <dbReference type="Pfam" id="PF17032"/>
    </source>
</evidence>
<gene>
    <name evidence="3" type="ORF">IAA07_12285</name>
</gene>
<dbReference type="Pfam" id="PF17032">
    <property type="entry name" value="Zn_ribbon_15"/>
    <property type="match status" value="1"/>
</dbReference>
<dbReference type="EMBL" id="DWZA01000101">
    <property type="protein sequence ID" value="HJA72331.1"/>
    <property type="molecule type" value="Genomic_DNA"/>
</dbReference>
<dbReference type="AlphaFoldDB" id="A0A9D2HIL8"/>
<evidence type="ECO:0000313" key="3">
    <source>
        <dbReference type="EMBL" id="HJA72331.1"/>
    </source>
</evidence>
<dbReference type="InterPro" id="IPR031493">
    <property type="entry name" value="Zinc_ribbon_15"/>
</dbReference>
<comment type="caution">
    <text evidence="3">The sequence shown here is derived from an EMBL/GenBank/DDBJ whole genome shotgun (WGS) entry which is preliminary data.</text>
</comment>
<organism evidence="3 4">
    <name type="scientific">Candidatus Lachnoclostridium stercoravium</name>
    <dbReference type="NCBI Taxonomy" id="2838633"/>
    <lineage>
        <taxon>Bacteria</taxon>
        <taxon>Bacillati</taxon>
        <taxon>Bacillota</taxon>
        <taxon>Clostridia</taxon>
        <taxon>Lachnospirales</taxon>
        <taxon>Lachnospiraceae</taxon>
    </lineage>
</organism>
<sequence length="136" mass="15721">MIFIGGVSQGQKQLNYHGQVVICGACGAYGRYQVIMTYMYFSFFFIPLFKWGRRYYVQMSCCNAVYELDPEKGNAIARGMDVEILKEDLTLIQKGSGNPYTDHQKNVDDHDMECPYCGYHFKNDDFEFCPKCGKRL</sequence>
<keyword evidence="1" id="KW-0812">Transmembrane</keyword>
<accession>A0A9D2HIL8</accession>
<feature type="transmembrane region" description="Helical" evidence="1">
    <location>
        <begin position="32"/>
        <end position="49"/>
    </location>
</feature>
<evidence type="ECO:0000313" key="4">
    <source>
        <dbReference type="Proteomes" id="UP000823900"/>
    </source>
</evidence>
<evidence type="ECO:0000256" key="1">
    <source>
        <dbReference type="SAM" id="Phobius"/>
    </source>
</evidence>
<dbReference type="Proteomes" id="UP000823900">
    <property type="component" value="Unassembled WGS sequence"/>
</dbReference>
<keyword evidence="1" id="KW-1133">Transmembrane helix</keyword>
<reference evidence="3" key="2">
    <citation type="submission" date="2021-04" db="EMBL/GenBank/DDBJ databases">
        <authorList>
            <person name="Gilroy R."/>
        </authorList>
    </citation>
    <scope>NUCLEOTIDE SEQUENCE</scope>
    <source>
        <strain evidence="3">CHK178-16964</strain>
    </source>
</reference>